<reference evidence="8 9" key="1">
    <citation type="submission" date="2019-03" db="EMBL/GenBank/DDBJ databases">
        <title>Genomic Encyclopedia of Type Strains, Phase IV (KMG-IV): sequencing the most valuable type-strain genomes for metagenomic binning, comparative biology and taxonomic classification.</title>
        <authorList>
            <person name="Goeker M."/>
        </authorList>
    </citation>
    <scope>NUCLEOTIDE SEQUENCE [LARGE SCALE GENOMIC DNA]</scope>
    <source>
        <strain evidence="8 9">DSM 24176</strain>
    </source>
</reference>
<evidence type="ECO:0000313" key="9">
    <source>
        <dbReference type="Proteomes" id="UP000294545"/>
    </source>
</evidence>
<dbReference type="SUPFAM" id="SSF75005">
    <property type="entry name" value="Arabinanase/levansucrase/invertase"/>
    <property type="match status" value="1"/>
</dbReference>
<sequence>MDKNKLLWQADLENGYYKNPILFTDYSDPDVIRVGDTFFMTASSFNCVPGLPVLVSKDLVSWEICNYGVTHLPFETYDSPAHGKGIWAPSIRYHHNKYWIFVGMPDEGIFMTHTEDPFGEWCPLICIWSGKGFIDPCPFWDEDGKAYIVHAYAKSRIGFQSKLGLLPMSQDGTKCIGEDRFIFDGSKTQPTIEGPKVYKRGKYYYIFAPAGGVATGWQTVLRSTSIYGPYEEKIVMHQGSTEVNGPHQGGLVDTPNQEEWFVHFQDKGVYGRIVHLQPVRWKNDWPIIGENPNEESIGKPVLKYKKPSGCQAVEPTEPETSDDFQEGRLGLSWQWLANPKENYYSMNERKGYLRLYAVNPNNIANDVLYNCGNVLTQKIAAPDFEMVTKIDVSQLKVGTKSGVTVFGMSYAYVAIIKKEEDVYLQYVTSQGKDEDIKENLQWEKKIQLDQDANIWFKINFNKTEKCQFSTSVDGVKYNQTTDYFTPSQGKWVGAKIGLFALNEKLTNSESYIDVEYVKFMRDELELCNV</sequence>
<evidence type="ECO:0000256" key="2">
    <source>
        <dbReference type="ARBA" id="ARBA00022801"/>
    </source>
</evidence>
<dbReference type="RefSeq" id="WP_132281620.1">
    <property type="nucleotide sequence ID" value="NZ_SMGQ01000011.1"/>
</dbReference>
<evidence type="ECO:0000259" key="7">
    <source>
        <dbReference type="Pfam" id="PF17851"/>
    </source>
</evidence>
<dbReference type="CDD" id="cd09001">
    <property type="entry name" value="GH43_FsAxh1-like"/>
    <property type="match status" value="1"/>
</dbReference>
<dbReference type="PANTHER" id="PTHR42812:SF12">
    <property type="entry name" value="BETA-XYLOSIDASE-RELATED"/>
    <property type="match status" value="1"/>
</dbReference>
<dbReference type="OrthoDB" id="9801455at2"/>
<keyword evidence="2 6" id="KW-0378">Hydrolase</keyword>
<comment type="caution">
    <text evidence="8">The sequence shown here is derived from an EMBL/GenBank/DDBJ whole genome shotgun (WGS) entry which is preliminary data.</text>
</comment>
<evidence type="ECO:0000256" key="4">
    <source>
        <dbReference type="PIRSR" id="PIRSR606710-1"/>
    </source>
</evidence>
<evidence type="ECO:0000256" key="3">
    <source>
        <dbReference type="ARBA" id="ARBA00023295"/>
    </source>
</evidence>
<evidence type="ECO:0000256" key="1">
    <source>
        <dbReference type="ARBA" id="ARBA00009865"/>
    </source>
</evidence>
<evidence type="ECO:0000256" key="5">
    <source>
        <dbReference type="PIRSR" id="PIRSR606710-2"/>
    </source>
</evidence>
<dbReference type="AlphaFoldDB" id="A0A4R1MZ89"/>
<dbReference type="InterPro" id="IPR051795">
    <property type="entry name" value="Glycosyl_Hydrlase_43"/>
</dbReference>
<evidence type="ECO:0000313" key="8">
    <source>
        <dbReference type="EMBL" id="TCK98648.1"/>
    </source>
</evidence>
<dbReference type="Pfam" id="PF17851">
    <property type="entry name" value="GH43_C2"/>
    <property type="match status" value="1"/>
</dbReference>
<protein>
    <submittedName>
        <fullName evidence="8">Beta-xylosidase</fullName>
    </submittedName>
</protein>
<dbReference type="EMBL" id="SMGQ01000011">
    <property type="protein sequence ID" value="TCK98648.1"/>
    <property type="molecule type" value="Genomic_DNA"/>
</dbReference>
<comment type="similarity">
    <text evidence="1 6">Belongs to the glycosyl hydrolase 43 family.</text>
</comment>
<dbReference type="InterPro" id="IPR006710">
    <property type="entry name" value="Glyco_hydro_43"/>
</dbReference>
<accession>A0A4R1MZ89</accession>
<dbReference type="SUPFAM" id="SSF49899">
    <property type="entry name" value="Concanavalin A-like lectins/glucanases"/>
    <property type="match status" value="1"/>
</dbReference>
<keyword evidence="9" id="KW-1185">Reference proteome</keyword>
<dbReference type="PANTHER" id="PTHR42812">
    <property type="entry name" value="BETA-XYLOSIDASE"/>
    <property type="match status" value="1"/>
</dbReference>
<dbReference type="Proteomes" id="UP000294545">
    <property type="component" value="Unassembled WGS sequence"/>
</dbReference>
<feature type="active site" description="Proton acceptor" evidence="4">
    <location>
        <position position="28"/>
    </location>
</feature>
<feature type="site" description="Important for catalytic activity, responsible for pKa modulation of the active site Glu and correct orientation of both the proton donor and substrate" evidence="5">
    <location>
        <position position="135"/>
    </location>
</feature>
<dbReference type="Pfam" id="PF04616">
    <property type="entry name" value="Glyco_hydro_43"/>
    <property type="match status" value="1"/>
</dbReference>
<proteinExistence type="inferred from homology"/>
<keyword evidence="3 6" id="KW-0326">Glycosidase</keyword>
<feature type="active site" description="Proton donor" evidence="4">
    <location>
        <position position="193"/>
    </location>
</feature>
<dbReference type="InterPro" id="IPR023296">
    <property type="entry name" value="Glyco_hydro_beta-prop_sf"/>
</dbReference>
<name>A0A4R1MZ89_9FIRM</name>
<dbReference type="Gene3D" id="2.115.10.20">
    <property type="entry name" value="Glycosyl hydrolase domain, family 43"/>
    <property type="match status" value="1"/>
</dbReference>
<dbReference type="Gene3D" id="2.60.120.200">
    <property type="match status" value="1"/>
</dbReference>
<feature type="domain" description="Beta-xylosidase C-terminal Concanavalin A-like" evidence="7">
    <location>
        <begin position="321"/>
        <end position="519"/>
    </location>
</feature>
<dbReference type="GO" id="GO:0004553">
    <property type="term" value="F:hydrolase activity, hydrolyzing O-glycosyl compounds"/>
    <property type="evidence" value="ECO:0007669"/>
    <property type="project" value="InterPro"/>
</dbReference>
<evidence type="ECO:0000256" key="6">
    <source>
        <dbReference type="RuleBase" id="RU361187"/>
    </source>
</evidence>
<gene>
    <name evidence="8" type="ORF">EDC19_1081</name>
</gene>
<dbReference type="InterPro" id="IPR013320">
    <property type="entry name" value="ConA-like_dom_sf"/>
</dbReference>
<dbReference type="InterPro" id="IPR041542">
    <property type="entry name" value="GH43_C2"/>
</dbReference>
<dbReference type="GO" id="GO:0005975">
    <property type="term" value="P:carbohydrate metabolic process"/>
    <property type="evidence" value="ECO:0007669"/>
    <property type="project" value="InterPro"/>
</dbReference>
<organism evidence="8 9">
    <name type="scientific">Natranaerovirga hydrolytica</name>
    <dbReference type="NCBI Taxonomy" id="680378"/>
    <lineage>
        <taxon>Bacteria</taxon>
        <taxon>Bacillati</taxon>
        <taxon>Bacillota</taxon>
        <taxon>Clostridia</taxon>
        <taxon>Lachnospirales</taxon>
        <taxon>Natranaerovirgaceae</taxon>
        <taxon>Natranaerovirga</taxon>
    </lineage>
</organism>